<dbReference type="Proteomes" id="UP000295122">
    <property type="component" value="Unassembled WGS sequence"/>
</dbReference>
<gene>
    <name evidence="3" type="ORF">EV668_4882</name>
</gene>
<evidence type="ECO:0000259" key="2">
    <source>
        <dbReference type="Pfam" id="PF16220"/>
    </source>
</evidence>
<dbReference type="Pfam" id="PF16220">
    <property type="entry name" value="DUF4880"/>
    <property type="match status" value="1"/>
</dbReference>
<dbReference type="PANTHER" id="PTHR30273:SF2">
    <property type="entry name" value="PROTEIN FECR"/>
    <property type="match status" value="1"/>
</dbReference>
<reference evidence="3 4" key="1">
    <citation type="submission" date="2019-03" db="EMBL/GenBank/DDBJ databases">
        <title>Genomic Encyclopedia of Type Strains, Phase IV (KMG-IV): sequencing the most valuable type-strain genomes for metagenomic binning, comparative biology and taxonomic classification.</title>
        <authorList>
            <person name="Goeker M."/>
        </authorList>
    </citation>
    <scope>NUCLEOTIDE SEQUENCE [LARGE SCALE GENOMIC DNA]</scope>
    <source>
        <strain evidence="3 4">DSM 25903</strain>
    </source>
</reference>
<feature type="domain" description="FecR protein" evidence="1">
    <location>
        <begin position="121"/>
        <end position="211"/>
    </location>
</feature>
<accession>A0A4R7BHX4</accession>
<protein>
    <submittedName>
        <fullName evidence="3">FecR family protein</fullName>
    </submittedName>
</protein>
<feature type="domain" description="FecR N-terminal" evidence="2">
    <location>
        <begin position="26"/>
        <end position="62"/>
    </location>
</feature>
<dbReference type="InterPro" id="IPR006860">
    <property type="entry name" value="FecR"/>
</dbReference>
<dbReference type="Gene3D" id="2.60.120.1440">
    <property type="match status" value="1"/>
</dbReference>
<dbReference type="InterPro" id="IPR012373">
    <property type="entry name" value="Ferrdict_sens_TM"/>
</dbReference>
<proteinExistence type="predicted"/>
<dbReference type="Pfam" id="PF04773">
    <property type="entry name" value="FecR"/>
    <property type="match status" value="1"/>
</dbReference>
<organism evidence="3 4">
    <name type="scientific">Enterovirga rhinocerotis</name>
    <dbReference type="NCBI Taxonomy" id="1339210"/>
    <lineage>
        <taxon>Bacteria</taxon>
        <taxon>Pseudomonadati</taxon>
        <taxon>Pseudomonadota</taxon>
        <taxon>Alphaproteobacteria</taxon>
        <taxon>Hyphomicrobiales</taxon>
        <taxon>Methylobacteriaceae</taxon>
        <taxon>Enterovirga</taxon>
    </lineage>
</organism>
<sequence>MNTICETMDDRVERGEGIRDKAGMDARDWVARISSGTMSDAELDRFKAWRAASPENDAAFLRERAFWQELGALDARPPLERRPPRQAHSGRRAFLVGGSAAIAASAVVVAAPRLRLLWDADHRTAAGEQREVSLPDGTRVALNTDSALAVRYEPGLRLVALLRGEALFDVKADGAGPFRVAAQDGITSTDWGSFAVRATDDEVAVTVTAGRTSVVSPGPSDPAAVPRTKAIEIDPAQQTRYRPGGLPLPAVAVDLGQELAWRTGRVIFDGRPFAEALAELGRYVPERIVLADRDRARDPVSAVFSIREAGAAIAALAETQGLATRRIPGIMIVVG</sequence>
<dbReference type="RefSeq" id="WP_245513436.1">
    <property type="nucleotide sequence ID" value="NZ_SNZR01000019.1"/>
</dbReference>
<dbReference type="EMBL" id="SNZR01000019">
    <property type="protein sequence ID" value="TDR84523.1"/>
    <property type="molecule type" value="Genomic_DNA"/>
</dbReference>
<dbReference type="PIRSF" id="PIRSF018266">
    <property type="entry name" value="FecR"/>
    <property type="match status" value="1"/>
</dbReference>
<dbReference type="PANTHER" id="PTHR30273">
    <property type="entry name" value="PERIPLASMIC SIGNAL SENSOR AND SIGMA FACTOR ACTIVATOR FECR-RELATED"/>
    <property type="match status" value="1"/>
</dbReference>
<keyword evidence="4" id="KW-1185">Reference proteome</keyword>
<dbReference type="GO" id="GO:0016989">
    <property type="term" value="F:sigma factor antagonist activity"/>
    <property type="evidence" value="ECO:0007669"/>
    <property type="project" value="TreeGrafter"/>
</dbReference>
<dbReference type="AlphaFoldDB" id="A0A4R7BHX4"/>
<comment type="caution">
    <text evidence="3">The sequence shown here is derived from an EMBL/GenBank/DDBJ whole genome shotgun (WGS) entry which is preliminary data.</text>
</comment>
<evidence type="ECO:0000313" key="4">
    <source>
        <dbReference type="Proteomes" id="UP000295122"/>
    </source>
</evidence>
<evidence type="ECO:0000259" key="1">
    <source>
        <dbReference type="Pfam" id="PF04773"/>
    </source>
</evidence>
<name>A0A4R7BHX4_9HYPH</name>
<dbReference type="InterPro" id="IPR032623">
    <property type="entry name" value="FecR_N"/>
</dbReference>
<evidence type="ECO:0000313" key="3">
    <source>
        <dbReference type="EMBL" id="TDR84523.1"/>
    </source>
</evidence>